<reference evidence="1" key="1">
    <citation type="journal article" date="2014" name="Front. Microbiol.">
        <title>High frequency of phylogenetically diverse reductive dehalogenase-homologous genes in deep subseafloor sedimentary metagenomes.</title>
        <authorList>
            <person name="Kawai M."/>
            <person name="Futagami T."/>
            <person name="Toyoda A."/>
            <person name="Takaki Y."/>
            <person name="Nishi S."/>
            <person name="Hori S."/>
            <person name="Arai W."/>
            <person name="Tsubouchi T."/>
            <person name="Morono Y."/>
            <person name="Uchiyama I."/>
            <person name="Ito T."/>
            <person name="Fujiyama A."/>
            <person name="Inagaki F."/>
            <person name="Takami H."/>
        </authorList>
    </citation>
    <scope>NUCLEOTIDE SEQUENCE</scope>
    <source>
        <strain evidence="1">Expedition CK06-06</strain>
    </source>
</reference>
<comment type="caution">
    <text evidence="1">The sequence shown here is derived from an EMBL/GenBank/DDBJ whole genome shotgun (WGS) entry which is preliminary data.</text>
</comment>
<evidence type="ECO:0000313" key="1">
    <source>
        <dbReference type="EMBL" id="GAF70115.1"/>
    </source>
</evidence>
<protein>
    <submittedName>
        <fullName evidence="1">Uncharacterized protein</fullName>
    </submittedName>
</protein>
<sequence>MAHTFYLPNEGGFSEFQIEDGKVHRRLHSPLRNKIMKRNAELRRTPGAVRTTSFGKLELDIPVLDLHVLDKHWPGLADPGHPDHKWQLRAFMKSPASAPYRVQEHKKGVNR</sequence>
<proteinExistence type="predicted"/>
<accession>X0T247</accession>
<name>X0T247_9ZZZZ</name>
<gene>
    <name evidence="1" type="ORF">S01H1_12731</name>
</gene>
<dbReference type="EMBL" id="BARS01006547">
    <property type="protein sequence ID" value="GAF70115.1"/>
    <property type="molecule type" value="Genomic_DNA"/>
</dbReference>
<dbReference type="AlphaFoldDB" id="X0T247"/>
<organism evidence="1">
    <name type="scientific">marine sediment metagenome</name>
    <dbReference type="NCBI Taxonomy" id="412755"/>
    <lineage>
        <taxon>unclassified sequences</taxon>
        <taxon>metagenomes</taxon>
        <taxon>ecological metagenomes</taxon>
    </lineage>
</organism>